<dbReference type="AlphaFoldDB" id="A0A5P2ME13"/>
<dbReference type="EMBL" id="CAHPQX010000019">
    <property type="protein sequence ID" value="CAB5579467.1"/>
    <property type="molecule type" value="Genomic_DNA"/>
</dbReference>
<sequence>MPNLTFYLSENHSDKFKTLTILSINAVPSARTQEVMENFIRELDFAIQQASGLTTHICP</sequence>
<evidence type="ECO:0000313" key="4">
    <source>
        <dbReference type="Proteomes" id="UP000837205"/>
    </source>
</evidence>
<dbReference type="RefSeq" id="WP_087856009.1">
    <property type="nucleotide sequence ID" value="NZ_CAHPQT010000029.1"/>
</dbReference>
<evidence type="ECO:0000313" key="2">
    <source>
        <dbReference type="EMBL" id="CAC9192665.1"/>
    </source>
</evidence>
<name>A0A5P2ME13_9ENTR</name>
<proteinExistence type="predicted"/>
<protein>
    <submittedName>
        <fullName evidence="1">Uncharacterized protein</fullName>
    </submittedName>
</protein>
<evidence type="ECO:0000313" key="1">
    <source>
        <dbReference type="EMBL" id="CAB5579467.1"/>
    </source>
</evidence>
<gene>
    <name evidence="1" type="ORF">GHA_03930</name>
    <name evidence="2" type="ORF">TML_01907</name>
</gene>
<accession>A0A5P2ME13</accession>
<organism evidence="1 3">
    <name type="scientific">Citrobacter werkmanii</name>
    <dbReference type="NCBI Taxonomy" id="67827"/>
    <lineage>
        <taxon>Bacteria</taxon>
        <taxon>Pseudomonadati</taxon>
        <taxon>Pseudomonadota</taxon>
        <taxon>Gammaproteobacteria</taxon>
        <taxon>Enterobacterales</taxon>
        <taxon>Enterobacteriaceae</taxon>
        <taxon>Citrobacter</taxon>
        <taxon>Citrobacter freundii complex</taxon>
    </lineage>
</organism>
<keyword evidence="4" id="KW-1185">Reference proteome</keyword>
<dbReference type="Proteomes" id="UP000834503">
    <property type="component" value="Unassembled WGS sequence"/>
</dbReference>
<dbReference type="GeneID" id="69487190"/>
<dbReference type="EMBL" id="CAIIUA010000001">
    <property type="protein sequence ID" value="CAC9192665.1"/>
    <property type="molecule type" value="Genomic_DNA"/>
</dbReference>
<reference evidence="1" key="1">
    <citation type="submission" date="2020-05" db="EMBL/GenBank/DDBJ databases">
        <authorList>
            <person name="Delgado-Blas J."/>
        </authorList>
    </citation>
    <scope>NUCLEOTIDE SEQUENCE</scope>
    <source>
        <strain evidence="1">BB1459</strain>
        <strain evidence="2">BB1480</strain>
    </source>
</reference>
<comment type="caution">
    <text evidence="1">The sequence shown here is derived from an EMBL/GenBank/DDBJ whole genome shotgun (WGS) entry which is preliminary data.</text>
</comment>
<dbReference type="Proteomes" id="UP000837205">
    <property type="component" value="Unassembled WGS sequence"/>
</dbReference>
<evidence type="ECO:0000313" key="3">
    <source>
        <dbReference type="Proteomes" id="UP000834503"/>
    </source>
</evidence>